<dbReference type="Proteomes" id="UP000239724">
    <property type="component" value="Unassembled WGS sequence"/>
</dbReference>
<dbReference type="EMBL" id="NHRY01000250">
    <property type="protein sequence ID" value="PPQ28043.1"/>
    <property type="molecule type" value="Genomic_DNA"/>
</dbReference>
<dbReference type="Gene3D" id="3.30.70.360">
    <property type="match status" value="1"/>
</dbReference>
<sequence length="391" mass="41819">MTQNPLERARQFQDELAAIRRDIHAHPELGLEEYRTADLVARKLEEWGVEVHRGVGRTGVVGVLRSGNGQDAVGLRADMDALPILEATDLPYASRIPGRMHACGHDGHTTMLLGAAKYLAETRNFNGTVNFIFQPAEEGIGGALEMLKDGLFERFPCNYVYGMHNRPGLPVGRFMIGPGARMAGGAFFDIHITGKGAHGAHPHHGIDPVIVACHLGTALQSIVSRNIAAADTAVLSITRIQAGDAYNVIPQSATLAGTVRTLKPEVMDAIRDNMARLSTSLAAGFGAEAELDFRLLFAPLVNNAQEAIVLGDAAAELAGEDNVRRDAPPGMGSEDFSFMLEQVPGAHINLGNGDSAALHNHRYDFNDATIPYGVALFARIAEKKLPKGAVG</sequence>
<dbReference type="CDD" id="cd05666">
    <property type="entry name" value="M20_Acy1-like"/>
    <property type="match status" value="1"/>
</dbReference>
<organism evidence="4 5">
    <name type="scientific">Rhodopila globiformis</name>
    <name type="common">Rhodopseudomonas globiformis</name>
    <dbReference type="NCBI Taxonomy" id="1071"/>
    <lineage>
        <taxon>Bacteria</taxon>
        <taxon>Pseudomonadati</taxon>
        <taxon>Pseudomonadota</taxon>
        <taxon>Alphaproteobacteria</taxon>
        <taxon>Acetobacterales</taxon>
        <taxon>Acetobacteraceae</taxon>
        <taxon>Rhodopila</taxon>
    </lineage>
</organism>
<dbReference type="AlphaFoldDB" id="A0A2S6N091"/>
<feature type="binding site" evidence="2">
    <location>
        <position position="103"/>
    </location>
    <ligand>
        <name>Mn(2+)</name>
        <dbReference type="ChEBI" id="CHEBI:29035"/>
        <label>2</label>
    </ligand>
</feature>
<keyword evidence="1 4" id="KW-0378">Hydrolase</keyword>
<dbReference type="NCBIfam" id="TIGR01891">
    <property type="entry name" value="amidohydrolases"/>
    <property type="match status" value="1"/>
</dbReference>
<dbReference type="GO" id="GO:0046872">
    <property type="term" value="F:metal ion binding"/>
    <property type="evidence" value="ECO:0007669"/>
    <property type="project" value="UniProtKB-KW"/>
</dbReference>
<gene>
    <name evidence="4" type="ORF">CCS01_25590</name>
</gene>
<evidence type="ECO:0000256" key="2">
    <source>
        <dbReference type="PIRSR" id="PIRSR005962-1"/>
    </source>
</evidence>
<dbReference type="RefSeq" id="WP_104521658.1">
    <property type="nucleotide sequence ID" value="NZ_NHRY01000250.1"/>
</dbReference>
<dbReference type="GO" id="GO:0050118">
    <property type="term" value="F:N-acetyldiaminopimelate deacetylase activity"/>
    <property type="evidence" value="ECO:0007669"/>
    <property type="project" value="UniProtKB-ARBA"/>
</dbReference>
<keyword evidence="2" id="KW-0464">Manganese</keyword>
<evidence type="ECO:0000313" key="5">
    <source>
        <dbReference type="Proteomes" id="UP000239724"/>
    </source>
</evidence>
<feature type="binding site" evidence="2">
    <location>
        <position position="359"/>
    </location>
    <ligand>
        <name>Mn(2+)</name>
        <dbReference type="ChEBI" id="CHEBI:29035"/>
        <label>2</label>
    </ligand>
</feature>
<name>A0A2S6N091_RHOGL</name>
<comment type="cofactor">
    <cofactor evidence="2">
        <name>Mn(2+)</name>
        <dbReference type="ChEBI" id="CHEBI:29035"/>
    </cofactor>
    <text evidence="2">The Mn(2+) ion enhances activity.</text>
</comment>
<dbReference type="SUPFAM" id="SSF55031">
    <property type="entry name" value="Bacterial exopeptidase dimerisation domain"/>
    <property type="match status" value="1"/>
</dbReference>
<comment type="caution">
    <text evidence="4">The sequence shown here is derived from an EMBL/GenBank/DDBJ whole genome shotgun (WGS) entry which is preliminary data.</text>
</comment>
<reference evidence="4 5" key="1">
    <citation type="journal article" date="2018" name="Arch. Microbiol.">
        <title>New insights into the metabolic potential of the phototrophic purple bacterium Rhodopila globiformis DSM 161(T) from its draft genome sequence and evidence for a vanadium-dependent nitrogenase.</title>
        <authorList>
            <person name="Imhoff J.F."/>
            <person name="Rahn T."/>
            <person name="Kunzel S."/>
            <person name="Neulinger S.C."/>
        </authorList>
    </citation>
    <scope>NUCLEOTIDE SEQUENCE [LARGE SCALE GENOMIC DNA]</scope>
    <source>
        <strain evidence="4 5">DSM 161</strain>
    </source>
</reference>
<dbReference type="SUPFAM" id="SSF53187">
    <property type="entry name" value="Zn-dependent exopeptidases"/>
    <property type="match status" value="1"/>
</dbReference>
<dbReference type="FunFam" id="3.30.70.360:FF:000001">
    <property type="entry name" value="N-acetyldiaminopimelate deacetylase"/>
    <property type="match status" value="1"/>
</dbReference>
<proteinExistence type="predicted"/>
<feature type="binding site" evidence="2">
    <location>
        <position position="105"/>
    </location>
    <ligand>
        <name>Mn(2+)</name>
        <dbReference type="ChEBI" id="CHEBI:29035"/>
        <label>2</label>
    </ligand>
</feature>
<dbReference type="PANTHER" id="PTHR11014">
    <property type="entry name" value="PEPTIDASE M20 FAMILY MEMBER"/>
    <property type="match status" value="1"/>
</dbReference>
<accession>A0A2S6N091</accession>
<dbReference type="Pfam" id="PF07687">
    <property type="entry name" value="M20_dimer"/>
    <property type="match status" value="1"/>
</dbReference>
<dbReference type="OrthoDB" id="9777385at2"/>
<dbReference type="PIRSF" id="PIRSF005962">
    <property type="entry name" value="Pept_M20D_amidohydro"/>
    <property type="match status" value="1"/>
</dbReference>
<feature type="domain" description="Peptidase M20 dimerisation" evidence="3">
    <location>
        <begin position="184"/>
        <end position="279"/>
    </location>
</feature>
<dbReference type="PANTHER" id="PTHR11014:SF63">
    <property type="entry name" value="METALLOPEPTIDASE, PUTATIVE (AFU_ORTHOLOGUE AFUA_6G09600)-RELATED"/>
    <property type="match status" value="1"/>
</dbReference>
<dbReference type="InterPro" id="IPR017439">
    <property type="entry name" value="Amidohydrolase"/>
</dbReference>
<dbReference type="InterPro" id="IPR002933">
    <property type="entry name" value="Peptidase_M20"/>
</dbReference>
<evidence type="ECO:0000313" key="4">
    <source>
        <dbReference type="EMBL" id="PPQ28043.1"/>
    </source>
</evidence>
<feature type="binding site" evidence="2">
    <location>
        <position position="138"/>
    </location>
    <ligand>
        <name>Mn(2+)</name>
        <dbReference type="ChEBI" id="CHEBI:29035"/>
        <label>2</label>
    </ligand>
</feature>
<evidence type="ECO:0000256" key="1">
    <source>
        <dbReference type="ARBA" id="ARBA00022801"/>
    </source>
</evidence>
<keyword evidence="5" id="KW-1185">Reference proteome</keyword>
<dbReference type="InterPro" id="IPR036264">
    <property type="entry name" value="Bact_exopeptidase_dim_dom"/>
</dbReference>
<keyword evidence="2" id="KW-0479">Metal-binding</keyword>
<evidence type="ECO:0000259" key="3">
    <source>
        <dbReference type="Pfam" id="PF07687"/>
    </source>
</evidence>
<protein>
    <submittedName>
        <fullName evidence="4">Amidohydrolase</fullName>
    </submittedName>
</protein>
<dbReference type="GO" id="GO:0019877">
    <property type="term" value="P:diaminopimelate biosynthetic process"/>
    <property type="evidence" value="ECO:0007669"/>
    <property type="project" value="UniProtKB-ARBA"/>
</dbReference>
<dbReference type="InterPro" id="IPR011650">
    <property type="entry name" value="Peptidase_M20_dimer"/>
</dbReference>
<dbReference type="Gene3D" id="3.40.630.10">
    <property type="entry name" value="Zn peptidases"/>
    <property type="match status" value="1"/>
</dbReference>
<feature type="binding site" evidence="2">
    <location>
        <position position="164"/>
    </location>
    <ligand>
        <name>Mn(2+)</name>
        <dbReference type="ChEBI" id="CHEBI:29035"/>
        <label>2</label>
    </ligand>
</feature>
<dbReference type="Pfam" id="PF01546">
    <property type="entry name" value="Peptidase_M20"/>
    <property type="match status" value="1"/>
</dbReference>